<sequence>MAKHNPGKEKRSLQQYQQQELLTDPAGVKAGVGDLLHPCSFKGQRMAVAHPCPQKKWHEWRREVGESSQQWMERVNDSEEEDSSGEEEDLEEEGEEWKSEREQGNDRTKRMTWMKILERRRCMCRNGRKI</sequence>
<name>A0A834F9Z0_ORYME</name>
<feature type="region of interest" description="Disordered" evidence="1">
    <location>
        <begin position="1"/>
        <end position="24"/>
    </location>
</feature>
<evidence type="ECO:0000313" key="2">
    <source>
        <dbReference type="EMBL" id="KAF6730655.1"/>
    </source>
</evidence>
<dbReference type="Proteomes" id="UP000646548">
    <property type="component" value="Unassembled WGS sequence"/>
</dbReference>
<feature type="region of interest" description="Disordered" evidence="1">
    <location>
        <begin position="58"/>
        <end position="109"/>
    </location>
</feature>
<comment type="caution">
    <text evidence="2">The sequence shown here is derived from an EMBL/GenBank/DDBJ whole genome shotgun (WGS) entry which is preliminary data.</text>
</comment>
<gene>
    <name evidence="2" type="ORF">FQA47_024577</name>
</gene>
<proteinExistence type="predicted"/>
<evidence type="ECO:0000256" key="1">
    <source>
        <dbReference type="SAM" id="MobiDB-lite"/>
    </source>
</evidence>
<evidence type="ECO:0000313" key="3">
    <source>
        <dbReference type="Proteomes" id="UP000646548"/>
    </source>
</evidence>
<feature type="compositionally biased region" description="Acidic residues" evidence="1">
    <location>
        <begin position="78"/>
        <end position="95"/>
    </location>
</feature>
<dbReference type="EMBL" id="WKFB01000233">
    <property type="protein sequence ID" value="KAF6730655.1"/>
    <property type="molecule type" value="Genomic_DNA"/>
</dbReference>
<organism evidence="2 3">
    <name type="scientific">Oryzias melastigma</name>
    <name type="common">Marine medaka</name>
    <dbReference type="NCBI Taxonomy" id="30732"/>
    <lineage>
        <taxon>Eukaryota</taxon>
        <taxon>Metazoa</taxon>
        <taxon>Chordata</taxon>
        <taxon>Craniata</taxon>
        <taxon>Vertebrata</taxon>
        <taxon>Euteleostomi</taxon>
        <taxon>Actinopterygii</taxon>
        <taxon>Neopterygii</taxon>
        <taxon>Teleostei</taxon>
        <taxon>Neoteleostei</taxon>
        <taxon>Acanthomorphata</taxon>
        <taxon>Ovalentaria</taxon>
        <taxon>Atherinomorphae</taxon>
        <taxon>Beloniformes</taxon>
        <taxon>Adrianichthyidae</taxon>
        <taxon>Oryziinae</taxon>
        <taxon>Oryzias</taxon>
    </lineage>
</organism>
<feature type="compositionally biased region" description="Basic and acidic residues" evidence="1">
    <location>
        <begin position="1"/>
        <end position="12"/>
    </location>
</feature>
<feature type="compositionally biased region" description="Basic and acidic residues" evidence="1">
    <location>
        <begin position="96"/>
        <end position="109"/>
    </location>
</feature>
<dbReference type="AlphaFoldDB" id="A0A834F9Z0"/>
<protein>
    <submittedName>
        <fullName evidence="2">Uncharacterized protein</fullName>
    </submittedName>
</protein>
<reference evidence="2" key="1">
    <citation type="journal article" name="BMC Genomics">
        <title>Long-read sequencing and de novo genome assembly of marine medaka (Oryzias melastigma).</title>
        <authorList>
            <person name="Liang P."/>
            <person name="Saqib H.S.A."/>
            <person name="Ni X."/>
            <person name="Shen Y."/>
        </authorList>
    </citation>
    <scope>NUCLEOTIDE SEQUENCE</scope>
    <source>
        <strain evidence="2">Bigg-433</strain>
    </source>
</reference>
<accession>A0A834F9Z0</accession>